<name>A0ABN1IPB7_9CLOT</name>
<feature type="transmembrane region" description="Helical" evidence="8">
    <location>
        <begin position="127"/>
        <end position="149"/>
    </location>
</feature>
<evidence type="ECO:0000256" key="5">
    <source>
        <dbReference type="ARBA" id="ARBA00022960"/>
    </source>
</evidence>
<evidence type="ECO:0000256" key="7">
    <source>
        <dbReference type="ARBA" id="ARBA00023136"/>
    </source>
</evidence>
<evidence type="ECO:0000256" key="3">
    <source>
        <dbReference type="ARBA" id="ARBA00022475"/>
    </source>
</evidence>
<reference evidence="9 10" key="1">
    <citation type="journal article" date="2019" name="Int. J. Syst. Evol. Microbiol.">
        <title>The Global Catalogue of Microorganisms (GCM) 10K type strain sequencing project: providing services to taxonomists for standard genome sequencing and annotation.</title>
        <authorList>
            <consortium name="The Broad Institute Genomics Platform"/>
            <consortium name="The Broad Institute Genome Sequencing Center for Infectious Disease"/>
            <person name="Wu L."/>
            <person name="Ma J."/>
        </authorList>
    </citation>
    <scope>NUCLEOTIDE SEQUENCE [LARGE SCALE GENOMIC DNA]</scope>
    <source>
        <strain evidence="9 10">JCM 1405</strain>
    </source>
</reference>
<evidence type="ECO:0000256" key="6">
    <source>
        <dbReference type="ARBA" id="ARBA00022989"/>
    </source>
</evidence>
<keyword evidence="3" id="KW-1003">Cell membrane</keyword>
<comment type="subcellular location">
    <subcellularLocation>
        <location evidence="1">Cell membrane</location>
        <topology evidence="1">Multi-pass membrane protein</topology>
    </subcellularLocation>
</comment>
<feature type="transmembrane region" description="Helical" evidence="8">
    <location>
        <begin position="65"/>
        <end position="89"/>
    </location>
</feature>
<dbReference type="PIRSF" id="PIRSF037497">
    <property type="entry name" value="MreD_Clostridium/Treponema_prd"/>
    <property type="match status" value="1"/>
</dbReference>
<gene>
    <name evidence="9" type="primary">mreD</name>
    <name evidence="9" type="ORF">GCM10008905_05630</name>
</gene>
<evidence type="ECO:0000256" key="8">
    <source>
        <dbReference type="SAM" id="Phobius"/>
    </source>
</evidence>
<evidence type="ECO:0000313" key="9">
    <source>
        <dbReference type="EMBL" id="GAA0718607.1"/>
    </source>
</evidence>
<keyword evidence="4 8" id="KW-0812">Transmembrane</keyword>
<dbReference type="EMBL" id="BAAACF010000001">
    <property type="protein sequence ID" value="GAA0718607.1"/>
    <property type="molecule type" value="Genomic_DNA"/>
</dbReference>
<evidence type="ECO:0000256" key="2">
    <source>
        <dbReference type="ARBA" id="ARBA00007776"/>
    </source>
</evidence>
<accession>A0ABN1IPB7</accession>
<comment type="caution">
    <text evidence="9">The sequence shown here is derived from an EMBL/GenBank/DDBJ whole genome shotgun (WGS) entry which is preliminary data.</text>
</comment>
<organism evidence="9 10">
    <name type="scientific">Clostridium malenominatum</name>
    <dbReference type="NCBI Taxonomy" id="1539"/>
    <lineage>
        <taxon>Bacteria</taxon>
        <taxon>Bacillati</taxon>
        <taxon>Bacillota</taxon>
        <taxon>Clostridia</taxon>
        <taxon>Eubacteriales</taxon>
        <taxon>Clostridiaceae</taxon>
        <taxon>Clostridium</taxon>
    </lineage>
</organism>
<dbReference type="NCBIfam" id="TIGR03426">
    <property type="entry name" value="shape_MreD"/>
    <property type="match status" value="1"/>
</dbReference>
<keyword evidence="10" id="KW-1185">Reference proteome</keyword>
<feature type="transmembrane region" description="Helical" evidence="8">
    <location>
        <begin position="21"/>
        <end position="45"/>
    </location>
</feature>
<evidence type="ECO:0000256" key="1">
    <source>
        <dbReference type="ARBA" id="ARBA00004651"/>
    </source>
</evidence>
<proteinExistence type="inferred from homology"/>
<dbReference type="InterPro" id="IPR007227">
    <property type="entry name" value="Cell_shape_determining_MreD"/>
</dbReference>
<sequence length="163" mass="18488">MKKIATLFFITLILFIADNSIIPFLSIGGYIPSLVFVFVINYSIINGSHEGLWLGAYAGLLQDVYFNNVLGVNAFANMICCVIAGYIGINIFKEKILIPVVSTFLLSIFKGLILFILLYIVKVNTSLRSILVNSLYNMLLSIVAYRFIFKLCSKDFMEKRWKF</sequence>
<keyword evidence="6 8" id="KW-1133">Transmembrane helix</keyword>
<feature type="transmembrane region" description="Helical" evidence="8">
    <location>
        <begin position="96"/>
        <end position="121"/>
    </location>
</feature>
<dbReference type="InterPro" id="IPR017225">
    <property type="entry name" value="Cell_shape_determin_MreD_prd"/>
</dbReference>
<protein>
    <submittedName>
        <fullName evidence="9">Rod shape-determining protein MreD</fullName>
    </submittedName>
</protein>
<comment type="similarity">
    <text evidence="2">Belongs to the MreD family.</text>
</comment>
<dbReference type="RefSeq" id="WP_343766371.1">
    <property type="nucleotide sequence ID" value="NZ_BAAACF010000001.1"/>
</dbReference>
<keyword evidence="5" id="KW-0133">Cell shape</keyword>
<dbReference type="Proteomes" id="UP001500339">
    <property type="component" value="Unassembled WGS sequence"/>
</dbReference>
<evidence type="ECO:0000313" key="10">
    <source>
        <dbReference type="Proteomes" id="UP001500339"/>
    </source>
</evidence>
<dbReference type="Pfam" id="PF04093">
    <property type="entry name" value="MreD"/>
    <property type="match status" value="1"/>
</dbReference>
<keyword evidence="7 8" id="KW-0472">Membrane</keyword>
<evidence type="ECO:0000256" key="4">
    <source>
        <dbReference type="ARBA" id="ARBA00022692"/>
    </source>
</evidence>